<protein>
    <submittedName>
        <fullName evidence="1">Uncharacterized protein</fullName>
    </submittedName>
</protein>
<reference evidence="1" key="2">
    <citation type="journal article" date="2015" name="Data Brief">
        <title>Shoot transcriptome of the giant reed, Arundo donax.</title>
        <authorList>
            <person name="Barrero R.A."/>
            <person name="Guerrero F.D."/>
            <person name="Moolhuijzen P."/>
            <person name="Goolsby J.A."/>
            <person name="Tidwell J."/>
            <person name="Bellgard S.E."/>
            <person name="Bellgard M.I."/>
        </authorList>
    </citation>
    <scope>NUCLEOTIDE SEQUENCE</scope>
    <source>
        <tissue evidence="1">Shoot tissue taken approximately 20 cm above the soil surface</tissue>
    </source>
</reference>
<dbReference type="EMBL" id="GBRH01209283">
    <property type="protein sequence ID" value="JAD88612.1"/>
    <property type="molecule type" value="Transcribed_RNA"/>
</dbReference>
<proteinExistence type="predicted"/>
<reference evidence="1" key="1">
    <citation type="submission" date="2014-09" db="EMBL/GenBank/DDBJ databases">
        <authorList>
            <person name="Magalhaes I.L.F."/>
            <person name="Oliveira U."/>
            <person name="Santos F.R."/>
            <person name="Vidigal T.H.D.A."/>
            <person name="Brescovit A.D."/>
            <person name="Santos A.J."/>
        </authorList>
    </citation>
    <scope>NUCLEOTIDE SEQUENCE</scope>
    <source>
        <tissue evidence="1">Shoot tissue taken approximately 20 cm above the soil surface</tissue>
    </source>
</reference>
<dbReference type="AlphaFoldDB" id="A0A0A9DY07"/>
<name>A0A0A9DY07_ARUDO</name>
<evidence type="ECO:0000313" key="1">
    <source>
        <dbReference type="EMBL" id="JAD88612.1"/>
    </source>
</evidence>
<sequence>MCPKLSFRYLKSTFVLSNLQKLGDALLICCKSDNFPNQVPNETDPLGTFLK</sequence>
<organism evidence="1">
    <name type="scientific">Arundo donax</name>
    <name type="common">Giant reed</name>
    <name type="synonym">Donax arundinaceus</name>
    <dbReference type="NCBI Taxonomy" id="35708"/>
    <lineage>
        <taxon>Eukaryota</taxon>
        <taxon>Viridiplantae</taxon>
        <taxon>Streptophyta</taxon>
        <taxon>Embryophyta</taxon>
        <taxon>Tracheophyta</taxon>
        <taxon>Spermatophyta</taxon>
        <taxon>Magnoliopsida</taxon>
        <taxon>Liliopsida</taxon>
        <taxon>Poales</taxon>
        <taxon>Poaceae</taxon>
        <taxon>PACMAD clade</taxon>
        <taxon>Arundinoideae</taxon>
        <taxon>Arundineae</taxon>
        <taxon>Arundo</taxon>
    </lineage>
</organism>
<accession>A0A0A9DY07</accession>